<dbReference type="SUPFAM" id="SSF102114">
    <property type="entry name" value="Radical SAM enzymes"/>
    <property type="match status" value="1"/>
</dbReference>
<dbReference type="InterPro" id="IPR023404">
    <property type="entry name" value="rSAM_horseshoe"/>
</dbReference>
<dbReference type="Pfam" id="PF04055">
    <property type="entry name" value="Radical_SAM"/>
    <property type="match status" value="1"/>
</dbReference>
<accession>A0A9D9GWE0</accession>
<dbReference type="Proteomes" id="UP000823613">
    <property type="component" value="Unassembled WGS sequence"/>
</dbReference>
<evidence type="ECO:0000313" key="3">
    <source>
        <dbReference type="EMBL" id="MBO8427506.1"/>
    </source>
</evidence>
<reference evidence="3" key="2">
    <citation type="journal article" date="2021" name="PeerJ">
        <title>Extensive microbial diversity within the chicken gut microbiome revealed by metagenomics and culture.</title>
        <authorList>
            <person name="Gilroy R."/>
            <person name="Ravi A."/>
            <person name="Getino M."/>
            <person name="Pursley I."/>
            <person name="Horton D.L."/>
            <person name="Alikhan N.F."/>
            <person name="Baker D."/>
            <person name="Gharbi K."/>
            <person name="Hall N."/>
            <person name="Watson M."/>
            <person name="Adriaenssens E.M."/>
            <person name="Foster-Nyarko E."/>
            <person name="Jarju S."/>
            <person name="Secka A."/>
            <person name="Antonio M."/>
            <person name="Oren A."/>
            <person name="Chaudhuri R.R."/>
            <person name="La Ragione R."/>
            <person name="Hildebrand F."/>
            <person name="Pallen M.J."/>
        </authorList>
    </citation>
    <scope>NUCLEOTIDE SEQUENCE</scope>
    <source>
        <strain evidence="3">11159</strain>
    </source>
</reference>
<evidence type="ECO:0000313" key="4">
    <source>
        <dbReference type="Proteomes" id="UP000823613"/>
    </source>
</evidence>
<sequence length="187" mass="21992">MKRKINSLYIHIPFCSQICPYCDFTKFFNTTFWQEKYIQELLKDIKYIKNNFETFKTIYIGGGTPSCLTVKNLENLLSNLVSLLEGNYEFTIEANPEDISVPFLELINKYKINRISIGIQSFKKETLKFLGRKIVNFDYVINLIKKYCSNINLDFIYGLPNEDFDDLKTNLTNIIKYNPNHISIYSL</sequence>
<feature type="non-terminal residue" evidence="3">
    <location>
        <position position="187"/>
    </location>
</feature>
<name>A0A9D9GWE0_9BACL</name>
<dbReference type="AlphaFoldDB" id="A0A9D9GWE0"/>
<evidence type="ECO:0000259" key="2">
    <source>
        <dbReference type="PROSITE" id="PS51918"/>
    </source>
</evidence>
<feature type="domain" description="Radical SAM core" evidence="2">
    <location>
        <begin position="1"/>
        <end position="187"/>
    </location>
</feature>
<organism evidence="3 4">
    <name type="scientific">Candidatus Onthovivens merdipullorum</name>
    <dbReference type="NCBI Taxonomy" id="2840889"/>
    <lineage>
        <taxon>Bacteria</taxon>
        <taxon>Bacillati</taxon>
        <taxon>Bacillota</taxon>
        <taxon>Bacilli</taxon>
        <taxon>Bacillales</taxon>
        <taxon>Candidatus Onthovivens</taxon>
    </lineage>
</organism>
<dbReference type="InterPro" id="IPR058240">
    <property type="entry name" value="rSAM_sf"/>
</dbReference>
<gene>
    <name evidence="3" type="ORF">IAC58_03005</name>
</gene>
<dbReference type="InterPro" id="IPR006638">
    <property type="entry name" value="Elp3/MiaA/NifB-like_rSAM"/>
</dbReference>
<evidence type="ECO:0000256" key="1">
    <source>
        <dbReference type="ARBA" id="ARBA00017228"/>
    </source>
</evidence>
<dbReference type="GO" id="GO:0005737">
    <property type="term" value="C:cytoplasm"/>
    <property type="evidence" value="ECO:0007669"/>
    <property type="project" value="TreeGrafter"/>
</dbReference>
<dbReference type="EMBL" id="JADIMY010000064">
    <property type="protein sequence ID" value="MBO8427506.1"/>
    <property type="molecule type" value="Genomic_DNA"/>
</dbReference>
<protein>
    <recommendedName>
        <fullName evidence="1">Heme chaperone HemW</fullName>
    </recommendedName>
</protein>
<dbReference type="SMART" id="SM00729">
    <property type="entry name" value="Elp3"/>
    <property type="match status" value="1"/>
</dbReference>
<dbReference type="GO" id="GO:0051539">
    <property type="term" value="F:4 iron, 4 sulfur cluster binding"/>
    <property type="evidence" value="ECO:0007669"/>
    <property type="project" value="TreeGrafter"/>
</dbReference>
<dbReference type="GO" id="GO:0006779">
    <property type="term" value="P:porphyrin-containing compound biosynthetic process"/>
    <property type="evidence" value="ECO:0007669"/>
    <property type="project" value="TreeGrafter"/>
</dbReference>
<reference evidence="3" key="1">
    <citation type="submission" date="2020-10" db="EMBL/GenBank/DDBJ databases">
        <authorList>
            <person name="Gilroy R."/>
        </authorList>
    </citation>
    <scope>NUCLEOTIDE SEQUENCE</scope>
    <source>
        <strain evidence="3">11159</strain>
    </source>
</reference>
<dbReference type="InterPro" id="IPR007197">
    <property type="entry name" value="rSAM"/>
</dbReference>
<dbReference type="Gene3D" id="3.80.30.20">
    <property type="entry name" value="tm_1862 like domain"/>
    <property type="match status" value="1"/>
</dbReference>
<dbReference type="SFLD" id="SFLDG01065">
    <property type="entry name" value="anaerobic_coproporphyrinogen-I"/>
    <property type="match status" value="1"/>
</dbReference>
<dbReference type="PANTHER" id="PTHR13932">
    <property type="entry name" value="COPROPORPHYRINIGEN III OXIDASE"/>
    <property type="match status" value="1"/>
</dbReference>
<dbReference type="PROSITE" id="PS51918">
    <property type="entry name" value="RADICAL_SAM"/>
    <property type="match status" value="1"/>
</dbReference>
<dbReference type="InterPro" id="IPR034505">
    <property type="entry name" value="Coproporphyrinogen-III_oxidase"/>
</dbReference>
<comment type="caution">
    <text evidence="3">The sequence shown here is derived from an EMBL/GenBank/DDBJ whole genome shotgun (WGS) entry which is preliminary data.</text>
</comment>
<dbReference type="CDD" id="cd01335">
    <property type="entry name" value="Radical_SAM"/>
    <property type="match status" value="1"/>
</dbReference>
<dbReference type="PANTHER" id="PTHR13932:SF5">
    <property type="entry name" value="RADICAL S-ADENOSYL METHIONINE DOMAIN-CONTAINING PROTEIN 1, MITOCHONDRIAL"/>
    <property type="match status" value="1"/>
</dbReference>
<dbReference type="GO" id="GO:0003824">
    <property type="term" value="F:catalytic activity"/>
    <property type="evidence" value="ECO:0007669"/>
    <property type="project" value="InterPro"/>
</dbReference>
<dbReference type="SFLD" id="SFLDS00029">
    <property type="entry name" value="Radical_SAM"/>
    <property type="match status" value="1"/>
</dbReference>
<proteinExistence type="predicted"/>